<keyword evidence="2" id="KW-0812">Transmembrane</keyword>
<dbReference type="EMBL" id="JBJKTR010000006">
    <property type="protein sequence ID" value="KAL3366028.1"/>
    <property type="molecule type" value="Genomic_DNA"/>
</dbReference>
<feature type="region of interest" description="Disordered" evidence="1">
    <location>
        <begin position="360"/>
        <end position="379"/>
    </location>
</feature>
<evidence type="ECO:0000313" key="3">
    <source>
        <dbReference type="EMBL" id="KAL3366028.1"/>
    </source>
</evidence>
<dbReference type="Pfam" id="PF06697">
    <property type="entry name" value="DUF1191"/>
    <property type="match status" value="1"/>
</dbReference>
<protein>
    <submittedName>
        <fullName evidence="3">Uncharacterized protein</fullName>
    </submittedName>
</protein>
<evidence type="ECO:0000256" key="1">
    <source>
        <dbReference type="SAM" id="MobiDB-lite"/>
    </source>
</evidence>
<evidence type="ECO:0000313" key="4">
    <source>
        <dbReference type="Proteomes" id="UP001627284"/>
    </source>
</evidence>
<organism evidence="3 4">
    <name type="scientific">Solanum stoloniferum</name>
    <dbReference type="NCBI Taxonomy" id="62892"/>
    <lineage>
        <taxon>Eukaryota</taxon>
        <taxon>Viridiplantae</taxon>
        <taxon>Streptophyta</taxon>
        <taxon>Embryophyta</taxon>
        <taxon>Tracheophyta</taxon>
        <taxon>Spermatophyta</taxon>
        <taxon>Magnoliopsida</taxon>
        <taxon>eudicotyledons</taxon>
        <taxon>Gunneridae</taxon>
        <taxon>Pentapetalae</taxon>
        <taxon>asterids</taxon>
        <taxon>lamiids</taxon>
        <taxon>Solanales</taxon>
        <taxon>Solanaceae</taxon>
        <taxon>Solanoideae</taxon>
        <taxon>Solaneae</taxon>
        <taxon>Solanum</taxon>
    </lineage>
</organism>
<accession>A0ABD2UB25</accession>
<gene>
    <name evidence="3" type="ORF">AABB24_010925</name>
</gene>
<keyword evidence="4" id="KW-1185">Reference proteome</keyword>
<feature type="region of interest" description="Disordered" evidence="1">
    <location>
        <begin position="277"/>
        <end position="298"/>
    </location>
</feature>
<name>A0ABD2UB25_9SOLN</name>
<sequence>MLVIFPPKYPNDNYISLEKIHICEYGGAFKIVAISSSLAITNKKNQECKGDGIFFSFKIALHQEKFPTPFLDLMFLVAFFQIILFLTASNAEFSSRLLDSVLQDYAFRAFVRPRTGIPYDGNVPFNYTGIKVSALRLRSGSMRRRGVSRYKEFQIPIGVLEQPYVERLILVYHNLANWSDLYYPLPGHIHLTPVLGILTYDASNLSATNLPELDIRASKNPILVNFSSVVRPVPMGLSPKCVCFNLDGAVEFDNILNGNVCKTTKQGHFSIVVEFTTAAEPEPEPEPEPASGGGTNGHKSGGRKNWVIFGSVVGGFVALVFLVLLIACLNKYDKKKKIDRMEEAADRGVPLLMTKIGNTKAPIASETRTRPSLENEYLP</sequence>
<comment type="caution">
    <text evidence="3">The sequence shown here is derived from an EMBL/GenBank/DDBJ whole genome shotgun (WGS) entry which is preliminary data.</text>
</comment>
<dbReference type="InterPro" id="IPR010605">
    <property type="entry name" value="DUF1191"/>
</dbReference>
<dbReference type="PANTHER" id="PTHR33512:SF34">
    <property type="entry name" value="MALECTIN-LIKE DOMAIN-CONTAINING PROTEIN"/>
    <property type="match status" value="1"/>
</dbReference>
<reference evidence="3 4" key="1">
    <citation type="submission" date="2024-05" db="EMBL/GenBank/DDBJ databases">
        <title>De novo assembly of an allotetraploid wild potato.</title>
        <authorList>
            <person name="Hosaka A.J."/>
        </authorList>
    </citation>
    <scope>NUCLEOTIDE SEQUENCE [LARGE SCALE GENOMIC DNA]</scope>
    <source>
        <tissue evidence="3">Young leaves</tissue>
    </source>
</reference>
<proteinExistence type="predicted"/>
<keyword evidence="2" id="KW-1133">Transmembrane helix</keyword>
<dbReference type="PANTHER" id="PTHR33512">
    <property type="entry name" value="PROTEIN, PUTATIVE (DUF1191)-RELATED"/>
    <property type="match status" value="1"/>
</dbReference>
<feature type="transmembrane region" description="Helical" evidence="2">
    <location>
        <begin position="306"/>
        <end position="329"/>
    </location>
</feature>
<evidence type="ECO:0000256" key="2">
    <source>
        <dbReference type="SAM" id="Phobius"/>
    </source>
</evidence>
<keyword evidence="2" id="KW-0472">Membrane</keyword>
<dbReference type="Proteomes" id="UP001627284">
    <property type="component" value="Unassembled WGS sequence"/>
</dbReference>
<dbReference type="AlphaFoldDB" id="A0ABD2UB25"/>